<proteinExistence type="predicted"/>
<evidence type="ECO:0000259" key="3">
    <source>
        <dbReference type="PROSITE" id="PS50089"/>
    </source>
</evidence>
<dbReference type="PROSITE" id="PS50089">
    <property type="entry name" value="ZF_RING_2"/>
    <property type="match status" value="1"/>
</dbReference>
<dbReference type="OrthoDB" id="1938835at2759"/>
<dbReference type="AlphaFoldDB" id="A0A9W7I4C9"/>
<organism evidence="4 5">
    <name type="scientific">Hibiscus trionum</name>
    <name type="common">Flower of an hour</name>
    <dbReference type="NCBI Taxonomy" id="183268"/>
    <lineage>
        <taxon>Eukaryota</taxon>
        <taxon>Viridiplantae</taxon>
        <taxon>Streptophyta</taxon>
        <taxon>Embryophyta</taxon>
        <taxon>Tracheophyta</taxon>
        <taxon>Spermatophyta</taxon>
        <taxon>Magnoliopsida</taxon>
        <taxon>eudicotyledons</taxon>
        <taxon>Gunneridae</taxon>
        <taxon>Pentapetalae</taxon>
        <taxon>rosids</taxon>
        <taxon>malvids</taxon>
        <taxon>Malvales</taxon>
        <taxon>Malvaceae</taxon>
        <taxon>Malvoideae</taxon>
        <taxon>Hibiscus</taxon>
    </lineage>
</organism>
<keyword evidence="1" id="KW-0479">Metal-binding</keyword>
<reference evidence="4" key="1">
    <citation type="submission" date="2023-05" db="EMBL/GenBank/DDBJ databases">
        <title>Genome and transcriptome analyses reveal genes involved in the formation of fine ridges on petal epidermal cells in Hibiscus trionum.</title>
        <authorList>
            <person name="Koshimizu S."/>
            <person name="Masuda S."/>
            <person name="Ishii T."/>
            <person name="Shirasu K."/>
            <person name="Hoshino A."/>
            <person name="Arita M."/>
        </authorList>
    </citation>
    <scope>NUCLEOTIDE SEQUENCE</scope>
    <source>
        <strain evidence="4">Hamamatsu line</strain>
    </source>
</reference>
<accession>A0A9W7I4C9</accession>
<dbReference type="Gene3D" id="3.30.40.10">
    <property type="entry name" value="Zinc/RING finger domain, C3HC4 (zinc finger)"/>
    <property type="match status" value="1"/>
</dbReference>
<gene>
    <name evidence="4" type="ORF">HRI_002645300</name>
</gene>
<sequence>MGSACCVAARERTLPERTRGENLHRNLTCLPSWSFRWDNQRCMADEIEEPSYQMTNRVSRNISMERRGTLGSGRRKISDQRTALEIENYETPTSQKSPIHEVTGRSMMIPSSDISKASNYSTEAKNLAESTDIVDSSAPKLSFRIPSPFSPPITKTLSGRGHLLPSNSTPSRRACRSPGHRLLRQVSDSRILGLKSPNNYSMSEGRSSFVLSACSNDLTAGSYGGSSDGWSMRTFSELVASSQRERWSFDSEHFGSGDGKISRCSSRFSYSPSIDTRTCGACSKLLAERSSWSSNEISVAAVLVCGHVYHAECLETMTPETDRYDPACPICMVGEKQVSKMSRKAFRAEAELMAKHLKLFKNRVKDSFVEGGCNDFNLQQSGKREGKAPKLEPSSSWRSSLAKPFLKRHFSVGSKWGRSLSENDSARKKGFWVRYRNN</sequence>
<dbReference type="InterPro" id="IPR013083">
    <property type="entry name" value="Znf_RING/FYVE/PHD"/>
</dbReference>
<keyword evidence="1" id="KW-0863">Zinc-finger</keyword>
<evidence type="ECO:0000313" key="5">
    <source>
        <dbReference type="Proteomes" id="UP001165190"/>
    </source>
</evidence>
<name>A0A9W7I4C9_HIBTR</name>
<dbReference type="GO" id="GO:0008270">
    <property type="term" value="F:zinc ion binding"/>
    <property type="evidence" value="ECO:0007669"/>
    <property type="project" value="UniProtKB-KW"/>
</dbReference>
<evidence type="ECO:0000313" key="4">
    <source>
        <dbReference type="EMBL" id="GMI89760.1"/>
    </source>
</evidence>
<dbReference type="EMBL" id="BSYR01000023">
    <property type="protein sequence ID" value="GMI89760.1"/>
    <property type="molecule type" value="Genomic_DNA"/>
</dbReference>
<dbReference type="SMART" id="SM00184">
    <property type="entry name" value="RING"/>
    <property type="match status" value="1"/>
</dbReference>
<evidence type="ECO:0000256" key="2">
    <source>
        <dbReference type="SAM" id="MobiDB-lite"/>
    </source>
</evidence>
<comment type="caution">
    <text evidence="4">The sequence shown here is derived from an EMBL/GenBank/DDBJ whole genome shotgun (WGS) entry which is preliminary data.</text>
</comment>
<keyword evidence="1" id="KW-0862">Zinc</keyword>
<dbReference type="PANTHER" id="PTHR31150:SF32">
    <property type="entry name" value="RING_U-BOX SUPERFAMILY PROTEIN"/>
    <property type="match status" value="1"/>
</dbReference>
<dbReference type="SUPFAM" id="SSF57850">
    <property type="entry name" value="RING/U-box"/>
    <property type="match status" value="1"/>
</dbReference>
<protein>
    <recommendedName>
        <fullName evidence="3">RING-type domain-containing protein</fullName>
    </recommendedName>
</protein>
<keyword evidence="5" id="KW-1185">Reference proteome</keyword>
<evidence type="ECO:0000256" key="1">
    <source>
        <dbReference type="PROSITE-ProRule" id="PRU00175"/>
    </source>
</evidence>
<dbReference type="PANTHER" id="PTHR31150">
    <property type="entry name" value="EXPRESSED PROTEIN"/>
    <property type="match status" value="1"/>
</dbReference>
<dbReference type="Proteomes" id="UP001165190">
    <property type="component" value="Unassembled WGS sequence"/>
</dbReference>
<dbReference type="InterPro" id="IPR001841">
    <property type="entry name" value="Znf_RING"/>
</dbReference>
<feature type="domain" description="RING-type" evidence="3">
    <location>
        <begin position="279"/>
        <end position="331"/>
    </location>
</feature>
<feature type="region of interest" description="Disordered" evidence="2">
    <location>
        <begin position="152"/>
        <end position="179"/>
    </location>
</feature>